<dbReference type="Pfam" id="PF00106">
    <property type="entry name" value="adh_short"/>
    <property type="match status" value="1"/>
</dbReference>
<dbReference type="InterPro" id="IPR020904">
    <property type="entry name" value="Sc_DH/Rdtase_CS"/>
</dbReference>
<dbReference type="GO" id="GO:0016491">
    <property type="term" value="F:oxidoreductase activity"/>
    <property type="evidence" value="ECO:0007669"/>
    <property type="project" value="UniProtKB-KW"/>
</dbReference>
<comment type="similarity">
    <text evidence="1">Belongs to the short-chain dehydrogenases/reductases (SDR) family.</text>
</comment>
<evidence type="ECO:0008006" key="6">
    <source>
        <dbReference type="Google" id="ProtNLM"/>
    </source>
</evidence>
<proteinExistence type="inferred from homology"/>
<dbReference type="EMBL" id="KN832570">
    <property type="protein sequence ID" value="KII84565.1"/>
    <property type="molecule type" value="Genomic_DNA"/>
</dbReference>
<dbReference type="PANTHER" id="PTHR43544">
    <property type="entry name" value="SHORT-CHAIN DEHYDROGENASE/REDUCTASE"/>
    <property type="match status" value="1"/>
</dbReference>
<dbReference type="SUPFAM" id="SSF51735">
    <property type="entry name" value="NAD(P)-binding Rossmann-fold domains"/>
    <property type="match status" value="1"/>
</dbReference>
<name>A0A0C9SXS0_PLICR</name>
<dbReference type="GO" id="GO:0005737">
    <property type="term" value="C:cytoplasm"/>
    <property type="evidence" value="ECO:0007669"/>
    <property type="project" value="TreeGrafter"/>
</dbReference>
<dbReference type="InterPro" id="IPR051468">
    <property type="entry name" value="Fungal_SecMetab_SDRs"/>
</dbReference>
<evidence type="ECO:0000256" key="2">
    <source>
        <dbReference type="ARBA" id="ARBA00022857"/>
    </source>
</evidence>
<organism evidence="4 5">
    <name type="scientific">Plicaturopsis crispa FD-325 SS-3</name>
    <dbReference type="NCBI Taxonomy" id="944288"/>
    <lineage>
        <taxon>Eukaryota</taxon>
        <taxon>Fungi</taxon>
        <taxon>Dikarya</taxon>
        <taxon>Basidiomycota</taxon>
        <taxon>Agaricomycotina</taxon>
        <taxon>Agaricomycetes</taxon>
        <taxon>Agaricomycetidae</taxon>
        <taxon>Amylocorticiales</taxon>
        <taxon>Amylocorticiaceae</taxon>
        <taxon>Plicatura</taxon>
        <taxon>Plicaturopsis crispa</taxon>
    </lineage>
</organism>
<dbReference type="Proteomes" id="UP000053263">
    <property type="component" value="Unassembled WGS sequence"/>
</dbReference>
<dbReference type="InterPro" id="IPR036291">
    <property type="entry name" value="NAD(P)-bd_dom_sf"/>
</dbReference>
<evidence type="ECO:0000256" key="1">
    <source>
        <dbReference type="ARBA" id="ARBA00006484"/>
    </source>
</evidence>
<dbReference type="PROSITE" id="PS00061">
    <property type="entry name" value="ADH_SHORT"/>
    <property type="match status" value="1"/>
</dbReference>
<dbReference type="InterPro" id="IPR002347">
    <property type="entry name" value="SDR_fam"/>
</dbReference>
<reference evidence="4 5" key="1">
    <citation type="submission" date="2014-06" db="EMBL/GenBank/DDBJ databases">
        <title>Evolutionary Origins and Diversification of the Mycorrhizal Mutualists.</title>
        <authorList>
            <consortium name="DOE Joint Genome Institute"/>
            <consortium name="Mycorrhizal Genomics Consortium"/>
            <person name="Kohler A."/>
            <person name="Kuo A."/>
            <person name="Nagy L.G."/>
            <person name="Floudas D."/>
            <person name="Copeland A."/>
            <person name="Barry K.W."/>
            <person name="Cichocki N."/>
            <person name="Veneault-Fourrey C."/>
            <person name="LaButti K."/>
            <person name="Lindquist E.A."/>
            <person name="Lipzen A."/>
            <person name="Lundell T."/>
            <person name="Morin E."/>
            <person name="Murat C."/>
            <person name="Riley R."/>
            <person name="Ohm R."/>
            <person name="Sun H."/>
            <person name="Tunlid A."/>
            <person name="Henrissat B."/>
            <person name="Grigoriev I.V."/>
            <person name="Hibbett D.S."/>
            <person name="Martin F."/>
        </authorList>
    </citation>
    <scope>NUCLEOTIDE SEQUENCE [LARGE SCALE GENOMIC DNA]</scope>
    <source>
        <strain evidence="4 5">FD-325 SS-3</strain>
    </source>
</reference>
<keyword evidence="2" id="KW-0521">NADP</keyword>
<evidence type="ECO:0000313" key="4">
    <source>
        <dbReference type="EMBL" id="KII84565.1"/>
    </source>
</evidence>
<accession>A0A0C9SXS0</accession>
<keyword evidence="5" id="KW-1185">Reference proteome</keyword>
<evidence type="ECO:0000256" key="3">
    <source>
        <dbReference type="ARBA" id="ARBA00023002"/>
    </source>
</evidence>
<dbReference type="PANTHER" id="PTHR43544:SF7">
    <property type="entry name" value="NADB-LER2"/>
    <property type="match status" value="1"/>
</dbReference>
<gene>
    <name evidence="4" type="ORF">PLICRDRAFT_45941</name>
</gene>
<dbReference type="OrthoDB" id="9876299at2759"/>
<dbReference type="CDD" id="cd05325">
    <property type="entry name" value="carb_red_sniffer_like_SDR_c"/>
    <property type="match status" value="1"/>
</dbReference>
<evidence type="ECO:0000313" key="5">
    <source>
        <dbReference type="Proteomes" id="UP000053263"/>
    </source>
</evidence>
<protein>
    <recommendedName>
        <fullName evidence="6">NAD(P)-binding protein</fullName>
    </recommendedName>
</protein>
<dbReference type="AlphaFoldDB" id="A0A0C9SXS0"/>
<dbReference type="PRINTS" id="PR00081">
    <property type="entry name" value="GDHRDH"/>
</dbReference>
<keyword evidence="3" id="KW-0560">Oxidoreductase</keyword>
<sequence>MSESPNTVYLISGATRGIGFGLVTSLVARENVIVFAGARDPSGVTSTALQALVKEHPGKLHFVQLASASEEDAGAAAARVREVAGHVDVVIANAGIAETFAPAHEVPIDAVEHHFKVNAIGPLVLFQAFYVLLRAAPRGVPKFVVISSFVGSIEAGAALPLGLSAYGTSKAAINYLTRKIHFENERLVAFAVHPGTVATDAARLAGALDAVPHISVAESVRTVLARVDEATREKNGGMFVTNEGERVPW</sequence>
<dbReference type="Gene3D" id="3.40.50.720">
    <property type="entry name" value="NAD(P)-binding Rossmann-like Domain"/>
    <property type="match status" value="1"/>
</dbReference>
<dbReference type="HOGENOM" id="CLU_010194_9_1_1"/>